<proteinExistence type="predicted"/>
<dbReference type="EMBL" id="DAKRPA010000084">
    <property type="protein sequence ID" value="DAZ99400.1"/>
    <property type="molecule type" value="Genomic_DNA"/>
</dbReference>
<dbReference type="Pfam" id="PF00622">
    <property type="entry name" value="SPRY"/>
    <property type="match status" value="1"/>
</dbReference>
<evidence type="ECO:0000313" key="2">
    <source>
        <dbReference type="EMBL" id="DAZ99400.1"/>
    </source>
</evidence>
<dbReference type="InterPro" id="IPR013320">
    <property type="entry name" value="ConA-like_dom_sf"/>
</dbReference>
<organism evidence="2 3">
    <name type="scientific">Lagenidium giganteum</name>
    <dbReference type="NCBI Taxonomy" id="4803"/>
    <lineage>
        <taxon>Eukaryota</taxon>
        <taxon>Sar</taxon>
        <taxon>Stramenopiles</taxon>
        <taxon>Oomycota</taxon>
        <taxon>Peronosporomycetes</taxon>
        <taxon>Pythiales</taxon>
        <taxon>Pythiaceae</taxon>
    </lineage>
</organism>
<reference evidence="2" key="1">
    <citation type="submission" date="2022-11" db="EMBL/GenBank/DDBJ databases">
        <authorList>
            <person name="Morgan W.R."/>
            <person name="Tartar A."/>
        </authorList>
    </citation>
    <scope>NUCLEOTIDE SEQUENCE</scope>
    <source>
        <strain evidence="2">ARSEF 373</strain>
    </source>
</reference>
<dbReference type="Gene3D" id="2.60.120.920">
    <property type="match status" value="1"/>
</dbReference>
<dbReference type="PANTHER" id="PTHR12864">
    <property type="entry name" value="RAN BINDING PROTEIN 9-RELATED"/>
    <property type="match status" value="1"/>
</dbReference>
<dbReference type="InterPro" id="IPR044736">
    <property type="entry name" value="Gid1/RanBPM/SPLA_SPRY"/>
</dbReference>
<protein>
    <recommendedName>
        <fullName evidence="1">SPRY domain-containing protein</fullName>
    </recommendedName>
</protein>
<reference evidence="2" key="2">
    <citation type="journal article" date="2023" name="Microbiol Resour">
        <title>Decontamination and Annotation of the Draft Genome Sequence of the Oomycete Lagenidium giganteum ARSEF 373.</title>
        <authorList>
            <person name="Morgan W.R."/>
            <person name="Tartar A."/>
        </authorList>
    </citation>
    <scope>NUCLEOTIDE SEQUENCE</scope>
    <source>
        <strain evidence="2">ARSEF 373</strain>
    </source>
</reference>
<evidence type="ECO:0000313" key="3">
    <source>
        <dbReference type="Proteomes" id="UP001146120"/>
    </source>
</evidence>
<dbReference type="InterPro" id="IPR003877">
    <property type="entry name" value="SPRY_dom"/>
</dbReference>
<keyword evidence="3" id="KW-1185">Reference proteome</keyword>
<dbReference type="InterPro" id="IPR050618">
    <property type="entry name" value="Ubq-SigPath_Reg"/>
</dbReference>
<dbReference type="InterPro" id="IPR036047">
    <property type="entry name" value="F-box-like_dom_sf"/>
</dbReference>
<dbReference type="AlphaFoldDB" id="A0AAV2YZ98"/>
<comment type="caution">
    <text evidence="2">The sequence shown here is derived from an EMBL/GenBank/DDBJ whole genome shotgun (WGS) entry which is preliminary data.</text>
</comment>
<dbReference type="CDD" id="cd12885">
    <property type="entry name" value="SPRY_RanBP_like"/>
    <property type="match status" value="1"/>
</dbReference>
<evidence type="ECO:0000259" key="1">
    <source>
        <dbReference type="Pfam" id="PF00622"/>
    </source>
</evidence>
<feature type="domain" description="SPRY" evidence="1">
    <location>
        <begin position="244"/>
        <end position="379"/>
    </location>
</feature>
<dbReference type="InterPro" id="IPR043136">
    <property type="entry name" value="B30.2/SPRY_sf"/>
</dbReference>
<name>A0AAV2YZ98_9STRA</name>
<dbReference type="Proteomes" id="UP001146120">
    <property type="component" value="Unassembled WGS sequence"/>
</dbReference>
<dbReference type="SUPFAM" id="SSF49899">
    <property type="entry name" value="Concanavalin A-like lectins/glucanases"/>
    <property type="match status" value="1"/>
</dbReference>
<gene>
    <name evidence="2" type="ORF">N0F65_005302</name>
</gene>
<dbReference type="SUPFAM" id="SSF81383">
    <property type="entry name" value="F-box domain"/>
    <property type="match status" value="1"/>
</dbReference>
<sequence>MVVTTCSISPRQTKLKQYLVLTKERRLSKEGPIEMDAQDENVAYESYGAVLSRYNQNAERGVTRQLRWSDLNRPRFHLGRYLKNANKTTSQKPRKRQLKRSASSTGTDVLEVQAWELCFEFLTLDEIQQATLVCSEWREIVTTSRLLLLGIYCRKWRPSMASIPSTYMDLSYPQLVTLNAKRRETMDFALSTRSGVTRHADGKYEVVNNSMLRSFARGSIDSVRGTKPLPVLSCAEALRMRVGYFEVTLKGCGSVGVVSLSDEASKTAYGFGSEEHIGWKGISFGYHGNDGDFVYNDGSAPYGGEWQPFGPSWGNVNAATDEDAAAFIVGCGVNMLSNQLFFTLNGQLVGNAPVALPEGEYTAAVALHAFGDSAILNMGTVPFAFDIEGFCASP</sequence>
<accession>A0AAV2YZ98</accession>